<dbReference type="GO" id="GO:0009007">
    <property type="term" value="F:site-specific DNA-methyltransferase (adenine-specific) activity"/>
    <property type="evidence" value="ECO:0007669"/>
    <property type="project" value="UniProtKB-EC"/>
</dbReference>
<evidence type="ECO:0000256" key="1">
    <source>
        <dbReference type="ARBA" id="ARBA00006594"/>
    </source>
</evidence>
<dbReference type="EC" id="2.1.1.72" evidence="2"/>
<reference evidence="9" key="1">
    <citation type="submission" date="2018-05" db="EMBL/GenBank/DDBJ databases">
        <title>Complete Genome Sequence of Methylobacterium sp. 17SD2-17.</title>
        <authorList>
            <person name="Srinivasan S."/>
        </authorList>
    </citation>
    <scope>NUCLEOTIDE SEQUENCE [LARGE SCALE GENOMIC DNA]</scope>
    <source>
        <strain evidence="9">17SD2-17</strain>
    </source>
</reference>
<comment type="catalytic activity">
    <reaction evidence="6">
        <text>a 2'-deoxyadenosine in DNA + S-adenosyl-L-methionine = an N(6)-methyl-2'-deoxyadenosine in DNA + S-adenosyl-L-homocysteine + H(+)</text>
        <dbReference type="Rhea" id="RHEA:15197"/>
        <dbReference type="Rhea" id="RHEA-COMP:12418"/>
        <dbReference type="Rhea" id="RHEA-COMP:12419"/>
        <dbReference type="ChEBI" id="CHEBI:15378"/>
        <dbReference type="ChEBI" id="CHEBI:57856"/>
        <dbReference type="ChEBI" id="CHEBI:59789"/>
        <dbReference type="ChEBI" id="CHEBI:90615"/>
        <dbReference type="ChEBI" id="CHEBI:90616"/>
        <dbReference type="EC" id="2.1.1.72"/>
    </reaction>
</comment>
<dbReference type="InterPro" id="IPR029063">
    <property type="entry name" value="SAM-dependent_MTases_sf"/>
</dbReference>
<evidence type="ECO:0000256" key="3">
    <source>
        <dbReference type="ARBA" id="ARBA00022603"/>
    </source>
</evidence>
<dbReference type="SUPFAM" id="SSF53335">
    <property type="entry name" value="S-adenosyl-L-methionine-dependent methyltransferases"/>
    <property type="match status" value="1"/>
</dbReference>
<comment type="similarity">
    <text evidence="1">Belongs to the N(4)/N(6)-methyltransferase family.</text>
</comment>
<keyword evidence="9" id="KW-1185">Reference proteome</keyword>
<dbReference type="Gene3D" id="3.40.50.150">
    <property type="entry name" value="Vaccinia Virus protein VP39"/>
    <property type="match status" value="1"/>
</dbReference>
<dbReference type="PROSITE" id="PS00092">
    <property type="entry name" value="N6_MTASE"/>
    <property type="match status" value="1"/>
</dbReference>
<dbReference type="InterPro" id="IPR002052">
    <property type="entry name" value="DNA_methylase_N6_adenine_CS"/>
</dbReference>
<keyword evidence="5" id="KW-0949">S-adenosyl-L-methionine</keyword>
<keyword evidence="4 8" id="KW-0808">Transferase</keyword>
<dbReference type="KEGG" id="mets:DK389_08150"/>
<dbReference type="EMBL" id="CP029550">
    <property type="protein sequence ID" value="AWN40507.1"/>
    <property type="molecule type" value="Genomic_DNA"/>
</dbReference>
<gene>
    <name evidence="8" type="ORF">DK389_08150</name>
</gene>
<evidence type="ECO:0000256" key="2">
    <source>
        <dbReference type="ARBA" id="ARBA00011900"/>
    </source>
</evidence>
<feature type="domain" description="DNA methylase N-4/N-6" evidence="7">
    <location>
        <begin position="199"/>
        <end position="532"/>
    </location>
</feature>
<dbReference type="Proteomes" id="UP000245926">
    <property type="component" value="Chromosome"/>
</dbReference>
<dbReference type="Pfam" id="PF01555">
    <property type="entry name" value="N6_N4_Mtase"/>
    <property type="match status" value="1"/>
</dbReference>
<keyword evidence="3 8" id="KW-0489">Methyltransferase</keyword>
<accession>A0A2U8W371</accession>
<evidence type="ECO:0000259" key="7">
    <source>
        <dbReference type="Pfam" id="PF01555"/>
    </source>
</evidence>
<dbReference type="PANTHER" id="PTHR13370">
    <property type="entry name" value="RNA METHYLASE-RELATED"/>
    <property type="match status" value="1"/>
</dbReference>
<dbReference type="GO" id="GO:0005737">
    <property type="term" value="C:cytoplasm"/>
    <property type="evidence" value="ECO:0007669"/>
    <property type="project" value="TreeGrafter"/>
</dbReference>
<dbReference type="GO" id="GO:0032259">
    <property type="term" value="P:methylation"/>
    <property type="evidence" value="ECO:0007669"/>
    <property type="project" value="UniProtKB-KW"/>
</dbReference>
<proteinExistence type="inferred from homology"/>
<evidence type="ECO:0000256" key="5">
    <source>
        <dbReference type="ARBA" id="ARBA00022691"/>
    </source>
</evidence>
<evidence type="ECO:0000256" key="4">
    <source>
        <dbReference type="ARBA" id="ARBA00022679"/>
    </source>
</evidence>
<evidence type="ECO:0000313" key="9">
    <source>
        <dbReference type="Proteomes" id="UP000245926"/>
    </source>
</evidence>
<sequence>MVRGSRPAVQKAVETLLHDEASRKNIPTAELQSFAEADETLTSAAPAAYKRARPLQTGQHCERDPDLDPQIVWNGVRIRLTSEQVDALVKTGSVAIGDSQLVWRGKDQQDWSDLIVQAPPIYIQEKVHPKAIVEDLRRASPQHFGEGIPDLFSDFDELPAEARTEFYRHDQHWSNRMILGDSLQVMASLAEREALKGKIQCIYFDPPYGIKFNSNWQVSTQSRDVKDGKQNDISREPEQIKAFRDTWKDGVHSYLTYLRDRLSVMRELLTESGSVFVQIGDENVHRVRAVMDEVFGSDNFVSLITVLKTSGAGSPAIGTKVLASVADFVIWYARDLKSVKYRQLFLQRQFGEEGASQYTFVQSPDCGSVRQMSHEEKRNNRTIPPGWSILAHDNLTSQTGAETTRMRVEWCGANYSPSKGGWKTNTQGMSRLAKAYRLLGLGKTLRYKRLFKDFDQRPIHHVWSDLRTSGFAEQKTYVVQTNPKVIERCILMATDPGDLVLDPTCGSGTTATVSEQWGRRWITIDTSRVALALARTRLMSARYPYYLLADSPEGRAKEQAVSGRPQPMAASLGDIRQGFVCERAPHVTLKSIANNAEIDVIWDKWQVTLEPLREQLNALLGTDWEEWQIPPEPERPWDAEFQALHAKAMDSKQPLKVRQGAIDRMNAEWEWDYTLETLPERPVDDFAKYYPDAVPVHAAWWEARIARQREIDASIGRAADVEMLFDRPYADAGKVRVAGPFTVESLSPHRVIPSDALGLDEEFEALDGRRPRNAATAPAQDFSALVLENLAAAGVQGRNRADRIRFTLLQPWPGRFIGAEGRFFEGEEQSGVERRAAILIGPEFGMLSRPDLVAAAREAAEARFDVLVACAFAYDAHASDLTRLGPITILQAKMNPDLHMADDLKATGKGNLFVVFGEPDIEVRRLDGDELEVEVKGIDVFDPNTGDVRSDDTSGIAAWFIDTDYDEENFFVRHAYFLGANDPYKSLKTALRAEIDEAAWATLYRSTSRPFARPTTGRIAVKVINHFGDEVMKVYGV</sequence>
<evidence type="ECO:0000313" key="8">
    <source>
        <dbReference type="EMBL" id="AWN40507.1"/>
    </source>
</evidence>
<dbReference type="OrthoDB" id="9816043at2"/>
<dbReference type="InterPro" id="IPR002295">
    <property type="entry name" value="N4/N6-MTase_EcoPI_Mod-like"/>
</dbReference>
<dbReference type="PANTHER" id="PTHR13370:SF16">
    <property type="entry name" value="SITE-SPECIFIC DNA-METHYLTRANSFERASE (ADENINE-SPECIFIC)"/>
    <property type="match status" value="1"/>
</dbReference>
<protein>
    <recommendedName>
        <fullName evidence="2">site-specific DNA-methyltransferase (adenine-specific)</fullName>
        <ecNumber evidence="2">2.1.1.72</ecNumber>
    </recommendedName>
</protein>
<dbReference type="InterPro" id="IPR002941">
    <property type="entry name" value="DNA_methylase_N4/N6"/>
</dbReference>
<dbReference type="AlphaFoldDB" id="A0A2U8W371"/>
<dbReference type="GO" id="GO:0003677">
    <property type="term" value="F:DNA binding"/>
    <property type="evidence" value="ECO:0007669"/>
    <property type="project" value="InterPro"/>
</dbReference>
<organism evidence="8 9">
    <name type="scientific">Methylobacterium durans</name>
    <dbReference type="NCBI Taxonomy" id="2202825"/>
    <lineage>
        <taxon>Bacteria</taxon>
        <taxon>Pseudomonadati</taxon>
        <taxon>Pseudomonadota</taxon>
        <taxon>Alphaproteobacteria</taxon>
        <taxon>Hyphomicrobiales</taxon>
        <taxon>Methylobacteriaceae</taxon>
        <taxon>Methylobacterium</taxon>
    </lineage>
</organism>
<dbReference type="PRINTS" id="PR00506">
    <property type="entry name" value="D21N6MTFRASE"/>
</dbReference>
<dbReference type="GO" id="GO:0008170">
    <property type="term" value="F:N-methyltransferase activity"/>
    <property type="evidence" value="ECO:0007669"/>
    <property type="project" value="InterPro"/>
</dbReference>
<dbReference type="REBASE" id="252761">
    <property type="entry name" value="M.MspD217ORF8150P"/>
</dbReference>
<name>A0A2U8W371_9HYPH</name>
<evidence type="ECO:0000256" key="6">
    <source>
        <dbReference type="ARBA" id="ARBA00047942"/>
    </source>
</evidence>